<organism evidence="2 3">
    <name type="scientific">Phanerochaete sordida</name>
    <dbReference type="NCBI Taxonomy" id="48140"/>
    <lineage>
        <taxon>Eukaryota</taxon>
        <taxon>Fungi</taxon>
        <taxon>Dikarya</taxon>
        <taxon>Basidiomycota</taxon>
        <taxon>Agaricomycotina</taxon>
        <taxon>Agaricomycetes</taxon>
        <taxon>Polyporales</taxon>
        <taxon>Phanerochaetaceae</taxon>
        <taxon>Phanerochaete</taxon>
    </lineage>
</organism>
<accession>A0A9P3LGM3</accession>
<evidence type="ECO:0000313" key="3">
    <source>
        <dbReference type="Proteomes" id="UP000703269"/>
    </source>
</evidence>
<evidence type="ECO:0000313" key="2">
    <source>
        <dbReference type="EMBL" id="GJE93943.1"/>
    </source>
</evidence>
<proteinExistence type="predicted"/>
<dbReference type="AlphaFoldDB" id="A0A9P3LGM3"/>
<reference evidence="2 3" key="1">
    <citation type="submission" date="2021-08" db="EMBL/GenBank/DDBJ databases">
        <title>Draft Genome Sequence of Phanerochaete sordida strain YK-624.</title>
        <authorList>
            <person name="Mori T."/>
            <person name="Dohra H."/>
            <person name="Suzuki T."/>
            <person name="Kawagishi H."/>
            <person name="Hirai H."/>
        </authorList>
    </citation>
    <scope>NUCLEOTIDE SEQUENCE [LARGE SCALE GENOMIC DNA]</scope>
    <source>
        <strain evidence="2 3">YK-624</strain>
    </source>
</reference>
<gene>
    <name evidence="2" type="ORF">PsYK624_101080</name>
</gene>
<dbReference type="EMBL" id="BPQB01000036">
    <property type="protein sequence ID" value="GJE93943.1"/>
    <property type="molecule type" value="Genomic_DNA"/>
</dbReference>
<dbReference type="Proteomes" id="UP000703269">
    <property type="component" value="Unassembled WGS sequence"/>
</dbReference>
<protein>
    <submittedName>
        <fullName evidence="2">Uncharacterized protein</fullName>
    </submittedName>
</protein>
<sequence>MGDIACATASETAGVRYFSIAGYISGLTLSAGRSAGTAKTEPSRKRDRRSSQRGIAPRSRGRPAYHGASIEQSGRSSMRIPCPPQRWSDALCSGALFWIAVYIQRTMERPNQIRSLSPIFTGPILCVFAQLQHPWSTTSVWTSTAETSDVCVVHLELSQFMWIALE</sequence>
<feature type="region of interest" description="Disordered" evidence="1">
    <location>
        <begin position="34"/>
        <end position="77"/>
    </location>
</feature>
<name>A0A9P3LGM3_9APHY</name>
<evidence type="ECO:0000256" key="1">
    <source>
        <dbReference type="SAM" id="MobiDB-lite"/>
    </source>
</evidence>
<comment type="caution">
    <text evidence="2">The sequence shown here is derived from an EMBL/GenBank/DDBJ whole genome shotgun (WGS) entry which is preliminary data.</text>
</comment>
<keyword evidence="3" id="KW-1185">Reference proteome</keyword>